<accession>A0AAV0H2B7</accession>
<dbReference type="Gene3D" id="3.40.50.300">
    <property type="entry name" value="P-loop containing nucleotide triphosphate hydrolases"/>
    <property type="match status" value="1"/>
</dbReference>
<evidence type="ECO:0000313" key="5">
    <source>
        <dbReference type="Proteomes" id="UP001154282"/>
    </source>
</evidence>
<feature type="domain" description="DNA helicase Pif1-like DEAD-box helicase" evidence="2">
    <location>
        <begin position="1"/>
        <end position="148"/>
    </location>
</feature>
<dbReference type="PANTHER" id="PTHR10492:SF57">
    <property type="entry name" value="ATP-DEPENDENT DNA HELICASE"/>
    <property type="match status" value="1"/>
</dbReference>
<comment type="cofactor">
    <cofactor evidence="1">
        <name>Mg(2+)</name>
        <dbReference type="ChEBI" id="CHEBI:18420"/>
    </cofactor>
</comment>
<dbReference type="InterPro" id="IPR049163">
    <property type="entry name" value="Pif1-like_2B_dom"/>
</dbReference>
<dbReference type="GO" id="GO:0006310">
    <property type="term" value="P:DNA recombination"/>
    <property type="evidence" value="ECO:0007669"/>
    <property type="project" value="UniProtKB-KW"/>
</dbReference>
<dbReference type="SUPFAM" id="SSF52540">
    <property type="entry name" value="P-loop containing nucleoside triphosphate hydrolases"/>
    <property type="match status" value="1"/>
</dbReference>
<comment type="caution">
    <text evidence="4">The sequence shown here is derived from an EMBL/GenBank/DDBJ whole genome shotgun (WGS) entry which is preliminary data.</text>
</comment>
<keyword evidence="1" id="KW-0233">DNA recombination</keyword>
<evidence type="ECO:0000259" key="2">
    <source>
        <dbReference type="Pfam" id="PF05970"/>
    </source>
</evidence>
<proteinExistence type="inferred from homology"/>
<dbReference type="GO" id="GO:0016787">
    <property type="term" value="F:hydrolase activity"/>
    <property type="evidence" value="ECO:0007669"/>
    <property type="project" value="UniProtKB-KW"/>
</dbReference>
<organism evidence="4 5">
    <name type="scientific">Linum tenue</name>
    <dbReference type="NCBI Taxonomy" id="586396"/>
    <lineage>
        <taxon>Eukaryota</taxon>
        <taxon>Viridiplantae</taxon>
        <taxon>Streptophyta</taxon>
        <taxon>Embryophyta</taxon>
        <taxon>Tracheophyta</taxon>
        <taxon>Spermatophyta</taxon>
        <taxon>Magnoliopsida</taxon>
        <taxon>eudicotyledons</taxon>
        <taxon>Gunneridae</taxon>
        <taxon>Pentapetalae</taxon>
        <taxon>rosids</taxon>
        <taxon>fabids</taxon>
        <taxon>Malpighiales</taxon>
        <taxon>Linaceae</taxon>
        <taxon>Linum</taxon>
    </lineage>
</organism>
<evidence type="ECO:0000256" key="1">
    <source>
        <dbReference type="RuleBase" id="RU363044"/>
    </source>
</evidence>
<dbReference type="GO" id="GO:0043139">
    <property type="term" value="F:5'-3' DNA helicase activity"/>
    <property type="evidence" value="ECO:0007669"/>
    <property type="project" value="UniProtKB-EC"/>
</dbReference>
<dbReference type="Pfam" id="PF21530">
    <property type="entry name" value="Pif1_2B_dom"/>
    <property type="match status" value="1"/>
</dbReference>
<sequence length="349" mass="39515">FKIPLEIDHGSSCNIKKGTPLAKLIVDASLIVWDEAPMVHRLSFEAVDRALCDIMNVPLTGDQYIPFGGKTVMFRGDFRQTLPIVANAGREESVDASLTRSYLWPLCTVLHLTQNMRVTSNTAYQWRVFGGQTFAEWTLSVGDGSVPARSLANNQPPDWIEIPEAFMIQSPDAPIEKMTSEIYPNFPQRFHSASYMTERSIVTPTNSNVTEIYTHMLSLVPGPIQTYFSSDTLHIDATDAARIEAEYPIEFLNTLSFNGYPEHHIDLKVFTPIMLLRNLNPAIGLCNGTRLMIIYLGHYVIKGLIMGGTFNWKTVAIPRVVLNINDNRWPFVLKRRQFPVRPLLRHDHQ</sequence>
<dbReference type="GO" id="GO:0005524">
    <property type="term" value="F:ATP binding"/>
    <property type="evidence" value="ECO:0007669"/>
    <property type="project" value="UniProtKB-KW"/>
</dbReference>
<keyword evidence="1" id="KW-0547">Nucleotide-binding</keyword>
<comment type="catalytic activity">
    <reaction evidence="1">
        <text>ATP + H2O = ADP + phosphate + H(+)</text>
        <dbReference type="Rhea" id="RHEA:13065"/>
        <dbReference type="ChEBI" id="CHEBI:15377"/>
        <dbReference type="ChEBI" id="CHEBI:15378"/>
        <dbReference type="ChEBI" id="CHEBI:30616"/>
        <dbReference type="ChEBI" id="CHEBI:43474"/>
        <dbReference type="ChEBI" id="CHEBI:456216"/>
        <dbReference type="EC" id="5.6.2.3"/>
    </reaction>
</comment>
<feature type="domain" description="DNA helicase Pif1-like 2B" evidence="3">
    <location>
        <begin position="250"/>
        <end position="296"/>
    </location>
</feature>
<keyword evidence="5" id="KW-1185">Reference proteome</keyword>
<keyword evidence="1" id="KW-0227">DNA damage</keyword>
<keyword evidence="1" id="KW-0067">ATP-binding</keyword>
<keyword evidence="1" id="KW-0347">Helicase</keyword>
<dbReference type="InterPro" id="IPR010285">
    <property type="entry name" value="DNA_helicase_pif1-like_DEAD"/>
</dbReference>
<dbReference type="AlphaFoldDB" id="A0AAV0H2B7"/>
<dbReference type="Proteomes" id="UP001154282">
    <property type="component" value="Unassembled WGS sequence"/>
</dbReference>
<protein>
    <recommendedName>
        <fullName evidence="1">ATP-dependent DNA helicase</fullName>
        <ecNumber evidence="1">5.6.2.3</ecNumber>
    </recommendedName>
</protein>
<evidence type="ECO:0000313" key="4">
    <source>
        <dbReference type="EMBL" id="CAI0379069.1"/>
    </source>
</evidence>
<dbReference type="Pfam" id="PF05970">
    <property type="entry name" value="PIF1"/>
    <property type="match status" value="1"/>
</dbReference>
<dbReference type="EMBL" id="CAMGYJ010000002">
    <property type="protein sequence ID" value="CAI0379069.1"/>
    <property type="molecule type" value="Genomic_DNA"/>
</dbReference>
<comment type="similarity">
    <text evidence="1">Belongs to the helicase family.</text>
</comment>
<evidence type="ECO:0000259" key="3">
    <source>
        <dbReference type="Pfam" id="PF21530"/>
    </source>
</evidence>
<name>A0AAV0H2B7_9ROSI</name>
<gene>
    <name evidence="4" type="ORF">LITE_LOCUS2127</name>
</gene>
<dbReference type="InterPro" id="IPR027417">
    <property type="entry name" value="P-loop_NTPase"/>
</dbReference>
<dbReference type="GO" id="GO:0006281">
    <property type="term" value="P:DNA repair"/>
    <property type="evidence" value="ECO:0007669"/>
    <property type="project" value="UniProtKB-KW"/>
</dbReference>
<reference evidence="4" key="1">
    <citation type="submission" date="2022-08" db="EMBL/GenBank/DDBJ databases">
        <authorList>
            <person name="Gutierrez-Valencia J."/>
        </authorList>
    </citation>
    <scope>NUCLEOTIDE SEQUENCE</scope>
</reference>
<keyword evidence="1" id="KW-0378">Hydrolase</keyword>
<dbReference type="EC" id="5.6.2.3" evidence="1"/>
<dbReference type="PANTHER" id="PTHR10492">
    <property type="match status" value="1"/>
</dbReference>
<keyword evidence="1" id="KW-0234">DNA repair</keyword>
<dbReference type="GO" id="GO:0000723">
    <property type="term" value="P:telomere maintenance"/>
    <property type="evidence" value="ECO:0007669"/>
    <property type="project" value="InterPro"/>
</dbReference>
<feature type="non-terminal residue" evidence="4">
    <location>
        <position position="1"/>
    </location>
</feature>